<protein>
    <recommendedName>
        <fullName evidence="1">Na+-translocating membrane potential-generating system MpsC domain-containing protein</fullName>
    </recommendedName>
</protein>
<evidence type="ECO:0000313" key="2">
    <source>
        <dbReference type="EMBL" id="SHD76539.1"/>
    </source>
</evidence>
<reference evidence="2 3" key="1">
    <citation type="submission" date="2016-11" db="EMBL/GenBank/DDBJ databases">
        <authorList>
            <person name="Manzoor S."/>
        </authorList>
    </citation>
    <scope>NUCLEOTIDE SEQUENCE [LARGE SCALE GENOMIC DNA]</scope>
    <source>
        <strain evidence="2">Clostridium ultunense strain Esp</strain>
    </source>
</reference>
<accession>A0A1M4PM57</accession>
<evidence type="ECO:0000259" key="1">
    <source>
        <dbReference type="Pfam" id="PF10057"/>
    </source>
</evidence>
<keyword evidence="3" id="KW-1185">Reference proteome</keyword>
<feature type="domain" description="Na+-translocating membrane potential-generating system MpsC" evidence="1">
    <location>
        <begin position="12"/>
        <end position="118"/>
    </location>
</feature>
<gene>
    <name evidence="2" type="ORF">CUESP1_1166</name>
</gene>
<dbReference type="EMBL" id="LT669839">
    <property type="protein sequence ID" value="SHD76539.1"/>
    <property type="molecule type" value="Genomic_DNA"/>
</dbReference>
<dbReference type="Pfam" id="PF10057">
    <property type="entry name" value="MpsC"/>
    <property type="match status" value="1"/>
</dbReference>
<proteinExistence type="predicted"/>
<evidence type="ECO:0000313" key="3">
    <source>
        <dbReference type="Proteomes" id="UP000245423"/>
    </source>
</evidence>
<dbReference type="Proteomes" id="UP000245423">
    <property type="component" value="Chromosome 1"/>
</dbReference>
<dbReference type="RefSeq" id="WP_025640756.1">
    <property type="nucleotide sequence ID" value="NZ_LT669839.1"/>
</dbReference>
<dbReference type="OrthoDB" id="5422931at2"/>
<dbReference type="InterPro" id="IPR018745">
    <property type="entry name" value="MpsC"/>
</dbReference>
<organism evidence="2 3">
    <name type="scientific">[Clostridium] ultunense Esp</name>
    <dbReference type="NCBI Taxonomy" id="1288971"/>
    <lineage>
        <taxon>Bacteria</taxon>
        <taxon>Bacillati</taxon>
        <taxon>Bacillota</taxon>
        <taxon>Tissierellia</taxon>
        <taxon>Tissierellales</taxon>
        <taxon>Tepidimicrobiaceae</taxon>
        <taxon>Schnuerera</taxon>
    </lineage>
</organism>
<sequence>MGNSVVGVERRVKKRIEDSFKAFMSKHFSRGPGLVKVYAIENCITIYCKNILTPLEKKLFIEDKEGELLIKSFREKLILNNEVEFLNMVNDSIDTTISSYYIDFNIKDDSLACVFILN</sequence>
<dbReference type="AlphaFoldDB" id="A0A1M4PM57"/>
<name>A0A1M4PM57_9FIRM</name>